<dbReference type="InterPro" id="IPR003488">
    <property type="entry name" value="DprA"/>
</dbReference>
<comment type="caution">
    <text evidence="3">The sequence shown here is derived from an EMBL/GenBank/DDBJ whole genome shotgun (WGS) entry which is preliminary data.</text>
</comment>
<dbReference type="Pfam" id="PF02481">
    <property type="entry name" value="DNA_processg_A"/>
    <property type="match status" value="1"/>
</dbReference>
<sequence length="294" mass="32533">MYLINEGDFMKINEFILRMKLEKGLGYQKMWEILTILAFPKQVSQTDLLALPVNLSSLAQKAFSNIDHAKAIELIKAQCQIITIMDEIYPELLRESYHPPLILFAKGDLSLLKRRVTVIVGSRNPSKYSENAIRKLMPALKGHVIASGLAKGVDAMAHQAALAAGLKTIAVVGNGLNHFYPEQNHALQLKIIEKGLLLSEYLPDTPPRPFRFPERNRILAGLAENVIVTEALQKSGSLITANMALNENRNIYALPGPIFSPLSKGPNELIAAGAVPIVDFGQIKEDFQKLVFDI</sequence>
<organism evidence="3 4">
    <name type="scientific">Lactobacillus psittaci DSM 15354</name>
    <dbReference type="NCBI Taxonomy" id="1122152"/>
    <lineage>
        <taxon>Bacteria</taxon>
        <taxon>Bacillati</taxon>
        <taxon>Bacillota</taxon>
        <taxon>Bacilli</taxon>
        <taxon>Lactobacillales</taxon>
        <taxon>Lactobacillaceae</taxon>
        <taxon>Lactobacillus</taxon>
    </lineage>
</organism>
<evidence type="ECO:0000259" key="2">
    <source>
        <dbReference type="Pfam" id="PF02481"/>
    </source>
</evidence>
<protein>
    <submittedName>
        <fullName evidence="3">DNA protecting protein DprA</fullName>
    </submittedName>
</protein>
<dbReference type="PANTHER" id="PTHR43022">
    <property type="entry name" value="PROTEIN SMF"/>
    <property type="match status" value="1"/>
</dbReference>
<proteinExistence type="inferred from homology"/>
<dbReference type="Gene3D" id="3.40.50.450">
    <property type="match status" value="1"/>
</dbReference>
<evidence type="ECO:0000313" key="4">
    <source>
        <dbReference type="Proteomes" id="UP000051931"/>
    </source>
</evidence>
<dbReference type="PANTHER" id="PTHR43022:SF1">
    <property type="entry name" value="PROTEIN SMF"/>
    <property type="match status" value="1"/>
</dbReference>
<name>A0A0R1S508_9LACO</name>
<dbReference type="Proteomes" id="UP000051931">
    <property type="component" value="Unassembled WGS sequence"/>
</dbReference>
<dbReference type="InterPro" id="IPR057666">
    <property type="entry name" value="DrpA_SLOG"/>
</dbReference>
<evidence type="ECO:0000256" key="1">
    <source>
        <dbReference type="ARBA" id="ARBA00006525"/>
    </source>
</evidence>
<feature type="domain" description="Smf/DprA SLOG" evidence="2">
    <location>
        <begin position="80"/>
        <end position="287"/>
    </location>
</feature>
<dbReference type="SUPFAM" id="SSF102405">
    <property type="entry name" value="MCP/YpsA-like"/>
    <property type="match status" value="1"/>
</dbReference>
<dbReference type="STRING" id="1122152.GCA_000425905_00272"/>
<keyword evidence="4" id="KW-1185">Reference proteome</keyword>
<comment type="similarity">
    <text evidence="1">Belongs to the DprA/Smf family.</text>
</comment>
<reference evidence="3 4" key="1">
    <citation type="journal article" date="2015" name="Genome Announc.">
        <title>Expanding the biotechnology potential of lactobacilli through comparative genomics of 213 strains and associated genera.</title>
        <authorList>
            <person name="Sun Z."/>
            <person name="Harris H.M."/>
            <person name="McCann A."/>
            <person name="Guo C."/>
            <person name="Argimon S."/>
            <person name="Zhang W."/>
            <person name="Yang X."/>
            <person name="Jeffery I.B."/>
            <person name="Cooney J.C."/>
            <person name="Kagawa T.F."/>
            <person name="Liu W."/>
            <person name="Song Y."/>
            <person name="Salvetti E."/>
            <person name="Wrobel A."/>
            <person name="Rasinkangas P."/>
            <person name="Parkhill J."/>
            <person name="Rea M.C."/>
            <person name="O'Sullivan O."/>
            <person name="Ritari J."/>
            <person name="Douillard F.P."/>
            <person name="Paul Ross R."/>
            <person name="Yang R."/>
            <person name="Briner A.E."/>
            <person name="Felis G.E."/>
            <person name="de Vos W.M."/>
            <person name="Barrangou R."/>
            <person name="Klaenhammer T.R."/>
            <person name="Caufield P.W."/>
            <person name="Cui Y."/>
            <person name="Zhang H."/>
            <person name="O'Toole P.W."/>
        </authorList>
    </citation>
    <scope>NUCLEOTIDE SEQUENCE [LARGE SCALE GENOMIC DNA]</scope>
    <source>
        <strain evidence="3 4">DSM 15354</strain>
    </source>
</reference>
<dbReference type="GO" id="GO:0009294">
    <property type="term" value="P:DNA-mediated transformation"/>
    <property type="evidence" value="ECO:0007669"/>
    <property type="project" value="InterPro"/>
</dbReference>
<accession>A0A0R1S508</accession>
<dbReference type="AlphaFoldDB" id="A0A0R1S508"/>
<dbReference type="eggNOG" id="COG0758">
    <property type="taxonomic scope" value="Bacteria"/>
</dbReference>
<evidence type="ECO:0000313" key="3">
    <source>
        <dbReference type="EMBL" id="KRL63598.1"/>
    </source>
</evidence>
<dbReference type="NCBIfam" id="TIGR00732">
    <property type="entry name" value="dprA"/>
    <property type="match status" value="1"/>
</dbReference>
<dbReference type="PATRIC" id="fig|1122152.4.peg.514"/>
<dbReference type="EMBL" id="AZFB01000002">
    <property type="protein sequence ID" value="KRL63598.1"/>
    <property type="molecule type" value="Genomic_DNA"/>
</dbReference>
<gene>
    <name evidence="3" type="ORF">FC23_GL000506</name>
</gene>